<reference evidence="1 2" key="1">
    <citation type="submission" date="2020-12" db="EMBL/GenBank/DDBJ databases">
        <title>Whole genome sequences of gut porcine anaerobes.</title>
        <authorList>
            <person name="Kubasova T."/>
            <person name="Jahodarova E."/>
            <person name="Rychlik I."/>
        </authorList>
    </citation>
    <scope>NUCLEOTIDE SEQUENCE [LARGE SCALE GENOMIC DNA]</scope>
    <source>
        <strain evidence="1 2">An925</strain>
    </source>
</reference>
<dbReference type="InterPro" id="IPR039498">
    <property type="entry name" value="NTP_transf_5"/>
</dbReference>
<accession>A0ABS9CJV3</accession>
<name>A0ABS9CJV3_9BACT</name>
<dbReference type="Proteomes" id="UP001200470">
    <property type="component" value="Unassembled WGS sequence"/>
</dbReference>
<dbReference type="Pfam" id="PF14907">
    <property type="entry name" value="NTP_transf_5"/>
    <property type="match status" value="1"/>
</dbReference>
<protein>
    <submittedName>
        <fullName evidence="1">Nucleotidyltransferase family protein</fullName>
    </submittedName>
</protein>
<dbReference type="EMBL" id="JADYTN010000018">
    <property type="protein sequence ID" value="MCF2564186.1"/>
    <property type="molecule type" value="Genomic_DNA"/>
</dbReference>
<evidence type="ECO:0000313" key="1">
    <source>
        <dbReference type="EMBL" id="MCF2564186.1"/>
    </source>
</evidence>
<keyword evidence="2" id="KW-1185">Reference proteome</keyword>
<evidence type="ECO:0000313" key="2">
    <source>
        <dbReference type="Proteomes" id="UP001200470"/>
    </source>
</evidence>
<dbReference type="RefSeq" id="WP_301638301.1">
    <property type="nucleotide sequence ID" value="NZ_JADYTN010000018.1"/>
</dbReference>
<sequence length="371" mass="42978">MRFDNNTKAFLALVRAGLWEKEVQLSLFENIDWLRIYQLVQEQALHGLVLAGIDHSDVKPPKELLLQWIGEVQQIEHRNVAMNHFIGEHADKMMKVGINTLLVKGQGIAQCYDKPLWRTCGDIDLLLDEKNYHKAVIYFNAVASTNGNEVKERLHYDCQVGAWTVELHGTLHGGLFQAIDDSLDEVQNEMFEKQMFRTWENDEADIFLPSPNADVIFIFTHILQHFSQGGIGYRQICDLCRLLWTYRKEIDGSLLEARLKRMKLVRVWKSFGALMHNYLGLPLETIPLYDDRKVFVDKADKVMKFVLKTGNFGHNIDTSYAHRYPFLLRKIRSFFRETGDIIEQTLIFPGYGVKVWGRMVVNGARSVMRLS</sequence>
<organism evidence="1 2">
    <name type="scientific">Xylanibacter brevis</name>
    <dbReference type="NCBI Taxonomy" id="83231"/>
    <lineage>
        <taxon>Bacteria</taxon>
        <taxon>Pseudomonadati</taxon>
        <taxon>Bacteroidota</taxon>
        <taxon>Bacteroidia</taxon>
        <taxon>Bacteroidales</taxon>
        <taxon>Prevotellaceae</taxon>
        <taxon>Xylanibacter</taxon>
    </lineage>
</organism>
<gene>
    <name evidence="1" type="ORF">I6E12_08685</name>
</gene>
<comment type="caution">
    <text evidence="1">The sequence shown here is derived from an EMBL/GenBank/DDBJ whole genome shotgun (WGS) entry which is preliminary data.</text>
</comment>
<proteinExistence type="predicted"/>